<evidence type="ECO:0000256" key="2">
    <source>
        <dbReference type="ARBA" id="ARBA00022814"/>
    </source>
</evidence>
<dbReference type="GO" id="GO:0005829">
    <property type="term" value="C:cytosol"/>
    <property type="evidence" value="ECO:0007669"/>
    <property type="project" value="TreeGrafter"/>
</dbReference>
<accession>A0A8J2FWA7</accession>
<evidence type="ECO:0000256" key="6">
    <source>
        <dbReference type="HAMAP-Rule" id="MF_00073"/>
    </source>
</evidence>
<dbReference type="NCBIfam" id="TIGR01951">
    <property type="entry name" value="nusB"/>
    <property type="match status" value="1"/>
</dbReference>
<comment type="similarity">
    <text evidence="1 6">Belongs to the NusB family.</text>
</comment>
<dbReference type="InterPro" id="IPR035926">
    <property type="entry name" value="NusB-like_sf"/>
</dbReference>
<keyword evidence="9" id="KW-1185">Reference proteome</keyword>
<comment type="caution">
    <text evidence="8">The sequence shown here is derived from an EMBL/GenBank/DDBJ whole genome shotgun (WGS) entry which is preliminary data.</text>
</comment>
<dbReference type="RefSeq" id="WP_174583281.1">
    <property type="nucleotide sequence ID" value="NZ_CAJNOB010000018.1"/>
</dbReference>
<dbReference type="EMBL" id="CAJNOB010000018">
    <property type="protein sequence ID" value="CAF0698195.1"/>
    <property type="molecule type" value="Genomic_DNA"/>
</dbReference>
<dbReference type="Pfam" id="PF01029">
    <property type="entry name" value="NusB"/>
    <property type="match status" value="1"/>
</dbReference>
<dbReference type="GO" id="GO:0006353">
    <property type="term" value="P:DNA-templated transcription termination"/>
    <property type="evidence" value="ECO:0007669"/>
    <property type="project" value="UniProtKB-UniRule"/>
</dbReference>
<keyword evidence="3 6" id="KW-0694">RNA-binding</keyword>
<sequence>MSLRHRARECAVQLLYQWEVQKGEDVDLLFQRFWKIKPAPEEVRVFAEECVRGVISQQKTIDEAIQEVCSQWEMERLAAVDRAILRLGTYELLFREDIPPKVALDEAVRIARHYSTAQSGAFVNGVLDAIAKRHGRFPNHPTESAMVQ</sequence>
<dbReference type="PANTHER" id="PTHR11078:SF3">
    <property type="entry name" value="ANTITERMINATION NUSB DOMAIN-CONTAINING PROTEIN"/>
    <property type="match status" value="1"/>
</dbReference>
<feature type="domain" description="NusB/RsmB/TIM44" evidence="7">
    <location>
        <begin position="5"/>
        <end position="132"/>
    </location>
</feature>
<gene>
    <name evidence="6 8" type="primary">nusB</name>
    <name evidence="8" type="ORF">MPNT_250023</name>
</gene>
<keyword evidence="2 6" id="KW-0889">Transcription antitermination</keyword>
<proteinExistence type="inferred from homology"/>
<dbReference type="HAMAP" id="MF_00073">
    <property type="entry name" value="NusB"/>
    <property type="match status" value="1"/>
</dbReference>
<dbReference type="PANTHER" id="PTHR11078">
    <property type="entry name" value="N UTILIZATION SUBSTANCE PROTEIN B-RELATED"/>
    <property type="match status" value="1"/>
</dbReference>
<dbReference type="CDD" id="cd00619">
    <property type="entry name" value="Terminator_NusB"/>
    <property type="match status" value="1"/>
</dbReference>
<organism evidence="8 9">
    <name type="scientific">Candidatus Methylacidithermus pantelleriae</name>
    <dbReference type="NCBI Taxonomy" id="2744239"/>
    <lineage>
        <taxon>Bacteria</taxon>
        <taxon>Pseudomonadati</taxon>
        <taxon>Verrucomicrobiota</taxon>
        <taxon>Methylacidiphilae</taxon>
        <taxon>Methylacidiphilales</taxon>
        <taxon>Methylacidiphilaceae</taxon>
        <taxon>Candidatus Methylacidithermus</taxon>
    </lineage>
</organism>
<evidence type="ECO:0000256" key="3">
    <source>
        <dbReference type="ARBA" id="ARBA00022884"/>
    </source>
</evidence>
<reference evidence="8" key="1">
    <citation type="submission" date="2021-02" db="EMBL/GenBank/DDBJ databases">
        <authorList>
            <person name="Cremers G."/>
            <person name="Picone N."/>
        </authorList>
    </citation>
    <scope>NUCLEOTIDE SEQUENCE</scope>
    <source>
        <strain evidence="8">PQ17</strain>
    </source>
</reference>
<name>A0A8J2FWA7_9BACT</name>
<evidence type="ECO:0000313" key="9">
    <source>
        <dbReference type="Proteomes" id="UP000663859"/>
    </source>
</evidence>
<evidence type="ECO:0000259" key="7">
    <source>
        <dbReference type="Pfam" id="PF01029"/>
    </source>
</evidence>
<evidence type="ECO:0000256" key="5">
    <source>
        <dbReference type="ARBA" id="ARBA00023163"/>
    </source>
</evidence>
<dbReference type="GO" id="GO:0031564">
    <property type="term" value="P:transcription antitermination"/>
    <property type="evidence" value="ECO:0007669"/>
    <property type="project" value="UniProtKB-KW"/>
</dbReference>
<dbReference type="InterPro" id="IPR011605">
    <property type="entry name" value="NusB_fam"/>
</dbReference>
<evidence type="ECO:0000313" key="8">
    <source>
        <dbReference type="EMBL" id="CAF0698195.1"/>
    </source>
</evidence>
<comment type="function">
    <text evidence="6">Involved in transcription antitermination. Required for transcription of ribosomal RNA (rRNA) genes. Binds specifically to the boxA antiterminator sequence of the ribosomal RNA (rrn) operons.</text>
</comment>
<dbReference type="GO" id="GO:0003723">
    <property type="term" value="F:RNA binding"/>
    <property type="evidence" value="ECO:0007669"/>
    <property type="project" value="UniProtKB-UniRule"/>
</dbReference>
<dbReference type="InterPro" id="IPR006027">
    <property type="entry name" value="NusB_RsmB_TIM44"/>
</dbReference>
<dbReference type="AlphaFoldDB" id="A0A8J2FWA7"/>
<protein>
    <recommendedName>
        <fullName evidence="6">Transcription antitermination protein NusB</fullName>
    </recommendedName>
    <alternativeName>
        <fullName evidence="6">Antitermination factor NusB</fullName>
    </alternativeName>
</protein>
<dbReference type="Gene3D" id="1.10.940.10">
    <property type="entry name" value="NusB-like"/>
    <property type="match status" value="1"/>
</dbReference>
<keyword evidence="4 6" id="KW-0805">Transcription regulation</keyword>
<dbReference type="Proteomes" id="UP000663859">
    <property type="component" value="Unassembled WGS sequence"/>
</dbReference>
<dbReference type="SUPFAM" id="SSF48013">
    <property type="entry name" value="NusB-like"/>
    <property type="match status" value="1"/>
</dbReference>
<keyword evidence="5 6" id="KW-0804">Transcription</keyword>
<evidence type="ECO:0000256" key="1">
    <source>
        <dbReference type="ARBA" id="ARBA00005952"/>
    </source>
</evidence>
<evidence type="ECO:0000256" key="4">
    <source>
        <dbReference type="ARBA" id="ARBA00023015"/>
    </source>
</evidence>